<proteinExistence type="predicted"/>
<organism evidence="1 2">
    <name type="scientific">Armillaria tabescens</name>
    <name type="common">Ringless honey mushroom</name>
    <name type="synonym">Agaricus tabescens</name>
    <dbReference type="NCBI Taxonomy" id="1929756"/>
    <lineage>
        <taxon>Eukaryota</taxon>
        <taxon>Fungi</taxon>
        <taxon>Dikarya</taxon>
        <taxon>Basidiomycota</taxon>
        <taxon>Agaricomycotina</taxon>
        <taxon>Agaricomycetes</taxon>
        <taxon>Agaricomycetidae</taxon>
        <taxon>Agaricales</taxon>
        <taxon>Marasmiineae</taxon>
        <taxon>Physalacriaceae</taxon>
        <taxon>Desarmillaria</taxon>
    </lineage>
</organism>
<accession>A0AA39K0Q9</accession>
<dbReference type="EMBL" id="JAUEPS010000034">
    <property type="protein sequence ID" value="KAK0451256.1"/>
    <property type="molecule type" value="Genomic_DNA"/>
</dbReference>
<dbReference type="AlphaFoldDB" id="A0AA39K0Q9"/>
<comment type="caution">
    <text evidence="1">The sequence shown here is derived from an EMBL/GenBank/DDBJ whole genome shotgun (WGS) entry which is preliminary data.</text>
</comment>
<dbReference type="RefSeq" id="XP_060327593.1">
    <property type="nucleotide sequence ID" value="XM_060469915.1"/>
</dbReference>
<gene>
    <name evidence="1" type="ORF">EV420DRAFT_1482647</name>
</gene>
<evidence type="ECO:0000313" key="2">
    <source>
        <dbReference type="Proteomes" id="UP001175211"/>
    </source>
</evidence>
<evidence type="ECO:0000313" key="1">
    <source>
        <dbReference type="EMBL" id="KAK0451256.1"/>
    </source>
</evidence>
<dbReference type="Proteomes" id="UP001175211">
    <property type="component" value="Unassembled WGS sequence"/>
</dbReference>
<protein>
    <submittedName>
        <fullName evidence="1">Uncharacterized protein</fullName>
    </submittedName>
</protein>
<keyword evidence="2" id="KW-1185">Reference proteome</keyword>
<reference evidence="1" key="1">
    <citation type="submission" date="2023-06" db="EMBL/GenBank/DDBJ databases">
        <authorList>
            <consortium name="Lawrence Berkeley National Laboratory"/>
            <person name="Ahrendt S."/>
            <person name="Sahu N."/>
            <person name="Indic B."/>
            <person name="Wong-Bajracharya J."/>
            <person name="Merenyi Z."/>
            <person name="Ke H.-M."/>
            <person name="Monk M."/>
            <person name="Kocsube S."/>
            <person name="Drula E."/>
            <person name="Lipzen A."/>
            <person name="Balint B."/>
            <person name="Henrissat B."/>
            <person name="Andreopoulos B."/>
            <person name="Martin F.M."/>
            <person name="Harder C.B."/>
            <person name="Rigling D."/>
            <person name="Ford K.L."/>
            <person name="Foster G.D."/>
            <person name="Pangilinan J."/>
            <person name="Papanicolaou A."/>
            <person name="Barry K."/>
            <person name="LaButti K."/>
            <person name="Viragh M."/>
            <person name="Koriabine M."/>
            <person name="Yan M."/>
            <person name="Riley R."/>
            <person name="Champramary S."/>
            <person name="Plett K.L."/>
            <person name="Tsai I.J."/>
            <person name="Slot J."/>
            <person name="Sipos G."/>
            <person name="Plett J."/>
            <person name="Nagy L.G."/>
            <person name="Grigoriev I.V."/>
        </authorList>
    </citation>
    <scope>NUCLEOTIDE SEQUENCE</scope>
    <source>
        <strain evidence="1">CCBAS 213</strain>
    </source>
</reference>
<dbReference type="GeneID" id="85353463"/>
<name>A0AA39K0Q9_ARMTA</name>
<sequence>MTGTLAMIYRISMPSAMGYNRMPFALCPEIDVGDSNEDNVTEHRTRSRLLTLEIYAMEFNFVSAPELNAAMRIIFNSLAPQAFLLTLSFPVFLDIAVRPNLYQLVVRFHQYYWLAATFKSRYSPISSITHAKRVAAFPLPRVSDPLRVTVASIFAMPVLATYAGLSTTRSMKRARIVQWQESIRHVQRMCLKVFREHRPGTLRSAGPASSCYNCSASLVSMTQEEGGSCICTTLVVGSLVSIVSHWLPRHAVIVAWSRWSRDSCGWVFIQAQLGLCSSFRLFLSSILSLSFSLALTPILESMFFSLFSMHSKGDIAASTANKEYPSRAILVTRRRGFWLKYSKERSNDIYAIQNGALSRYTPCRRCSNLERSHEDSQVENGVKLNVKRRYHGRQCEILMGGLKFLGVELMGSKEKLCFSWGFSITYSIPHHLNAKDSELERIVSGDSGRLAIVGHYSTFGEAFSVALGINDLWQMLERGPTLHIPLVRYSQLQYPYNKDKSPLRISVRNTRGMHHCRDCLNSSNKQIRLEEFLSGATLPVSKTREKSRQIYRAVDKARASLAVVALSRIQSEGTSIGHACTEGHARTRVRWTRGRGARKEMPEDVYMGGRHAEMHAGERHVRKRAWEGSGHSRGWLWDGLVVTEGRKGKMAWRGRRW</sequence>